<dbReference type="GO" id="GO:0006955">
    <property type="term" value="P:immune response"/>
    <property type="evidence" value="ECO:0007669"/>
    <property type="project" value="InterPro"/>
</dbReference>
<protein>
    <recommendedName>
        <fullName evidence="2">Chemokine interleukin-8-like domain-containing protein</fullName>
    </recommendedName>
</protein>
<organism evidence="3 4">
    <name type="scientific">Paramormyrops kingsleyae</name>
    <dbReference type="NCBI Taxonomy" id="1676925"/>
    <lineage>
        <taxon>Eukaryota</taxon>
        <taxon>Metazoa</taxon>
        <taxon>Chordata</taxon>
        <taxon>Craniata</taxon>
        <taxon>Vertebrata</taxon>
        <taxon>Euteleostomi</taxon>
        <taxon>Actinopterygii</taxon>
        <taxon>Neopterygii</taxon>
        <taxon>Teleostei</taxon>
        <taxon>Osteoglossocephala</taxon>
        <taxon>Osteoglossomorpha</taxon>
        <taxon>Osteoglossiformes</taxon>
        <taxon>Mormyridae</taxon>
        <taxon>Paramormyrops</taxon>
    </lineage>
</organism>
<feature type="domain" description="Chemokine interleukin-8-like" evidence="2">
    <location>
        <begin position="13"/>
        <end position="65"/>
    </location>
</feature>
<name>A0A3B3T3J4_9TELE</name>
<dbReference type="Proteomes" id="UP000261540">
    <property type="component" value="Unplaced"/>
</dbReference>
<dbReference type="GO" id="GO:0008009">
    <property type="term" value="F:chemokine activity"/>
    <property type="evidence" value="ECO:0007669"/>
    <property type="project" value="InterPro"/>
</dbReference>
<dbReference type="InterPro" id="IPR001811">
    <property type="entry name" value="Chemokine_IL8-like_dom"/>
</dbReference>
<proteinExistence type="predicted"/>
<dbReference type="SUPFAM" id="SSF54117">
    <property type="entry name" value="Interleukin 8-like chemokines"/>
    <property type="match status" value="1"/>
</dbReference>
<reference evidence="3" key="1">
    <citation type="submission" date="2025-08" db="UniProtKB">
        <authorList>
            <consortium name="Ensembl"/>
        </authorList>
    </citation>
    <scope>IDENTIFICATION</scope>
</reference>
<dbReference type="SMART" id="SM00199">
    <property type="entry name" value="SCY"/>
    <property type="match status" value="1"/>
</dbReference>
<keyword evidence="4" id="KW-1185">Reference proteome</keyword>
<accession>A0A3B3T3J4</accession>
<evidence type="ECO:0000256" key="1">
    <source>
        <dbReference type="ARBA" id="ARBA00022514"/>
    </source>
</evidence>
<dbReference type="InterPro" id="IPR036048">
    <property type="entry name" value="Interleukin_8-like_sf"/>
</dbReference>
<evidence type="ECO:0000259" key="2">
    <source>
        <dbReference type="SMART" id="SM00199"/>
    </source>
</evidence>
<dbReference type="Gene3D" id="2.40.50.40">
    <property type="match status" value="1"/>
</dbReference>
<sequence>MCPSSYPALAGPVASCCLKTQDAKAPLGRLVIMLPFCLPRIKTVLGITICSDPSSPWAQRAMRYLDDSNRNNGQKQYIFSKTDY</sequence>
<keyword evidence="1" id="KW-0202">Cytokine</keyword>
<dbReference type="Ensembl" id="ENSPKIT00000018389.1">
    <property type="protein sequence ID" value="ENSPKIP00000037424.1"/>
    <property type="gene ID" value="ENSPKIG00000015614.1"/>
</dbReference>
<dbReference type="GO" id="GO:0005615">
    <property type="term" value="C:extracellular space"/>
    <property type="evidence" value="ECO:0007669"/>
    <property type="project" value="UniProtKB-KW"/>
</dbReference>
<evidence type="ECO:0000313" key="3">
    <source>
        <dbReference type="Ensembl" id="ENSPKIP00000037424.1"/>
    </source>
</evidence>
<dbReference type="AlphaFoldDB" id="A0A3B3T3J4"/>
<reference evidence="3" key="2">
    <citation type="submission" date="2025-09" db="UniProtKB">
        <authorList>
            <consortium name="Ensembl"/>
        </authorList>
    </citation>
    <scope>IDENTIFICATION</scope>
</reference>
<evidence type="ECO:0000313" key="4">
    <source>
        <dbReference type="Proteomes" id="UP000261540"/>
    </source>
</evidence>